<evidence type="ECO:0000256" key="1">
    <source>
        <dbReference type="SAM" id="MobiDB-lite"/>
    </source>
</evidence>
<accession>A0A413T7Q9</accession>
<protein>
    <submittedName>
        <fullName evidence="2">Uncharacterized protein</fullName>
    </submittedName>
</protein>
<feature type="compositionally biased region" description="Basic and acidic residues" evidence="1">
    <location>
        <begin position="182"/>
        <end position="191"/>
    </location>
</feature>
<gene>
    <name evidence="2" type="ORF">DW918_04465</name>
</gene>
<evidence type="ECO:0000313" key="3">
    <source>
        <dbReference type="Proteomes" id="UP000285740"/>
    </source>
</evidence>
<dbReference type="RefSeq" id="WP_118030277.1">
    <property type="nucleotide sequence ID" value="NZ_QSFV01000009.1"/>
</dbReference>
<dbReference type="Proteomes" id="UP000285740">
    <property type="component" value="Unassembled WGS sequence"/>
</dbReference>
<name>A0A413T7Q9_9FIRM</name>
<dbReference type="AlphaFoldDB" id="A0A413T7Q9"/>
<sequence>MEKIKSIEVDKWSEPDENHRVKHLGMITRGEAFEQLKAHLESKGLLPDEYFLLGMDGKLEDELPDYDIAECVPNFGGSEGIYLDITLIYVEKGKVHRDRFATGKTLEESADAFFRMSQIGAECLLMLNGRGCSYEKNNRTVELSENEATFLTGFLQENLHQISEEQDIEAVGSIMGKLEPQEKSVLTEEHLAGNSLDMEQER</sequence>
<proteinExistence type="predicted"/>
<evidence type="ECO:0000313" key="2">
    <source>
        <dbReference type="EMBL" id="RHA81048.1"/>
    </source>
</evidence>
<organism evidence="2 3">
    <name type="scientific">Eubacterium ventriosum</name>
    <dbReference type="NCBI Taxonomy" id="39496"/>
    <lineage>
        <taxon>Bacteria</taxon>
        <taxon>Bacillati</taxon>
        <taxon>Bacillota</taxon>
        <taxon>Clostridia</taxon>
        <taxon>Eubacteriales</taxon>
        <taxon>Eubacteriaceae</taxon>
        <taxon>Eubacterium</taxon>
    </lineage>
</organism>
<feature type="region of interest" description="Disordered" evidence="1">
    <location>
        <begin position="182"/>
        <end position="202"/>
    </location>
</feature>
<reference evidence="2 3" key="1">
    <citation type="submission" date="2018-08" db="EMBL/GenBank/DDBJ databases">
        <title>A genome reference for cultivated species of the human gut microbiota.</title>
        <authorList>
            <person name="Zou Y."/>
            <person name="Xue W."/>
            <person name="Luo G."/>
        </authorList>
    </citation>
    <scope>NUCLEOTIDE SEQUENCE [LARGE SCALE GENOMIC DNA]</scope>
    <source>
        <strain evidence="2 3">AM42-30</strain>
    </source>
</reference>
<dbReference type="EMBL" id="QSFV01000009">
    <property type="protein sequence ID" value="RHA81048.1"/>
    <property type="molecule type" value="Genomic_DNA"/>
</dbReference>
<comment type="caution">
    <text evidence="2">The sequence shown here is derived from an EMBL/GenBank/DDBJ whole genome shotgun (WGS) entry which is preliminary data.</text>
</comment>